<evidence type="ECO:0000313" key="2">
    <source>
        <dbReference type="Proteomes" id="UP001500190"/>
    </source>
</evidence>
<dbReference type="InterPro" id="IPR025534">
    <property type="entry name" value="DUF4420"/>
</dbReference>
<reference evidence="2" key="1">
    <citation type="journal article" date="2019" name="Int. J. Syst. Evol. Microbiol.">
        <title>The Global Catalogue of Microorganisms (GCM) 10K type strain sequencing project: providing services to taxonomists for standard genome sequencing and annotation.</title>
        <authorList>
            <consortium name="The Broad Institute Genomics Platform"/>
            <consortium name="The Broad Institute Genome Sequencing Center for Infectious Disease"/>
            <person name="Wu L."/>
            <person name="Ma J."/>
        </authorList>
    </citation>
    <scope>NUCLEOTIDE SEQUENCE [LARGE SCALE GENOMIC DNA]</scope>
    <source>
        <strain evidence="2">JCM 14304</strain>
    </source>
</reference>
<evidence type="ECO:0000313" key="1">
    <source>
        <dbReference type="EMBL" id="GAA1568592.1"/>
    </source>
</evidence>
<dbReference type="RefSeq" id="WP_344188010.1">
    <property type="nucleotide sequence ID" value="NZ_BAAAND010000001.1"/>
</dbReference>
<dbReference type="Proteomes" id="UP001500190">
    <property type="component" value="Unassembled WGS sequence"/>
</dbReference>
<keyword evidence="2" id="KW-1185">Reference proteome</keyword>
<comment type="caution">
    <text evidence="1">The sequence shown here is derived from an EMBL/GenBank/DDBJ whole genome shotgun (WGS) entry which is preliminary data.</text>
</comment>
<proteinExistence type="predicted"/>
<evidence type="ECO:0008006" key="3">
    <source>
        <dbReference type="Google" id="ProtNLM"/>
    </source>
</evidence>
<dbReference type="EMBL" id="BAAAND010000001">
    <property type="protein sequence ID" value="GAA1568592.1"/>
    <property type="molecule type" value="Genomic_DNA"/>
</dbReference>
<name>A0ABN2D520_9ACTN</name>
<sequence>MNRDASSTSEQSEDARHLSVANVDVVWESGTPVVLPIAGTPACRLDIHPANRTITLITSFTPPEPDVARWRNIAFKPVSSDEGDLAELTVTVEGNVRGAYGLLTSVADELQLRGQPFAFAVATSVASHRDLFAGKAALSTEKELGLFGELLVLEYLIEKLGAALAVESWQGPRSEEHDFVLDDVHLEVKTTSGELRRHMMHGLTQLVPVRGVPLSLVSFQLTRSSQGGGSTLGQLVSRVRAQADGYRAKVDAGLEAMGWSDADVELYATFWTERTEPRAFDVDERFPALTAARLAAAIPNFTAVSNLAYSVDLTHFRSNSLPGSLADLVVVDQEPS</sequence>
<protein>
    <recommendedName>
        <fullName evidence="3">PD-(D/E)XK motif protein</fullName>
    </recommendedName>
</protein>
<organism evidence="1 2">
    <name type="scientific">Kribbella karoonensis</name>
    <dbReference type="NCBI Taxonomy" id="324851"/>
    <lineage>
        <taxon>Bacteria</taxon>
        <taxon>Bacillati</taxon>
        <taxon>Actinomycetota</taxon>
        <taxon>Actinomycetes</taxon>
        <taxon>Propionibacteriales</taxon>
        <taxon>Kribbellaceae</taxon>
        <taxon>Kribbella</taxon>
    </lineage>
</organism>
<dbReference type="Pfam" id="PF14390">
    <property type="entry name" value="DUF4420"/>
    <property type="match status" value="1"/>
</dbReference>
<gene>
    <name evidence="1" type="ORF">GCM10009742_08370</name>
</gene>
<accession>A0ABN2D520</accession>